<dbReference type="RefSeq" id="WP_093555569.1">
    <property type="nucleotide sequence ID" value="NZ_FPBO01000008.1"/>
</dbReference>
<sequence>MNGFDPARLDEVLRDFAADKANFHSLLVERRGVMVAEAYKRGRDHAPWSPFRRDVAFDADTRHDMRSVSRTVTGLLWGIAQGQGLLPGLDTPVAGLYPELRKLAQRRRGLITIRHLLTMTCGLSWNEMHASSALNDELRLHWRAPAPYLFFHRLASPPGMRFNYNAGCTAVLGQLLARHTGVTLPEFARTQLFEPMGITDWVWDKDLRGRPLAFSGLHMRPSDLARLGRMVLRQGQWQGRAIVPADWLAQATRAHIDTGDGRQYGYHWWLGKVEALGGKHPWHAAFGNGGQRLYLVPSLDLVVVMTAGDYNKAEIGQQCSQLLKRVAGAILD</sequence>
<dbReference type="InterPro" id="IPR012338">
    <property type="entry name" value="Beta-lactam/transpept-like"/>
</dbReference>
<dbReference type="PANTHER" id="PTHR43283:SF7">
    <property type="entry name" value="BETA-LACTAMASE-RELATED DOMAIN-CONTAINING PROTEIN"/>
    <property type="match status" value="1"/>
</dbReference>
<accession>A0A1I7IKA2</accession>
<dbReference type="SUPFAM" id="SSF56601">
    <property type="entry name" value="beta-lactamase/transpeptidase-like"/>
    <property type="match status" value="1"/>
</dbReference>
<feature type="domain" description="Beta-lactamase-related" evidence="1">
    <location>
        <begin position="29"/>
        <end position="307"/>
    </location>
</feature>
<organism evidence="2 3">
    <name type="scientific">Pseudoduganella namucuonensis</name>
    <dbReference type="NCBI Taxonomy" id="1035707"/>
    <lineage>
        <taxon>Bacteria</taxon>
        <taxon>Pseudomonadati</taxon>
        <taxon>Pseudomonadota</taxon>
        <taxon>Betaproteobacteria</taxon>
        <taxon>Burkholderiales</taxon>
        <taxon>Oxalobacteraceae</taxon>
        <taxon>Telluria group</taxon>
        <taxon>Pseudoduganella</taxon>
    </lineage>
</organism>
<dbReference type="InterPro" id="IPR050789">
    <property type="entry name" value="Diverse_Enzym_Activities"/>
</dbReference>
<evidence type="ECO:0000313" key="3">
    <source>
        <dbReference type="Proteomes" id="UP000199391"/>
    </source>
</evidence>
<proteinExistence type="predicted"/>
<dbReference type="EMBL" id="FPBO01000008">
    <property type="protein sequence ID" value="SFU73326.1"/>
    <property type="molecule type" value="Genomic_DNA"/>
</dbReference>
<gene>
    <name evidence="2" type="ORF">SAMN05216552_100895</name>
</gene>
<dbReference type="Gene3D" id="3.40.710.10">
    <property type="entry name" value="DD-peptidase/beta-lactamase superfamily"/>
    <property type="match status" value="1"/>
</dbReference>
<dbReference type="STRING" id="1035707.SAMN05216552_100895"/>
<keyword evidence="3" id="KW-1185">Reference proteome</keyword>
<dbReference type="Pfam" id="PF00144">
    <property type="entry name" value="Beta-lactamase"/>
    <property type="match status" value="1"/>
</dbReference>
<dbReference type="PANTHER" id="PTHR43283">
    <property type="entry name" value="BETA-LACTAMASE-RELATED"/>
    <property type="match status" value="1"/>
</dbReference>
<name>A0A1I7IKA2_9BURK</name>
<dbReference type="AlphaFoldDB" id="A0A1I7IKA2"/>
<dbReference type="Proteomes" id="UP000199391">
    <property type="component" value="Unassembled WGS sequence"/>
</dbReference>
<protein>
    <submittedName>
        <fullName evidence="2">CubicO group peptidase, beta-lactamase class C family</fullName>
    </submittedName>
</protein>
<evidence type="ECO:0000259" key="1">
    <source>
        <dbReference type="Pfam" id="PF00144"/>
    </source>
</evidence>
<dbReference type="OrthoDB" id="8582986at2"/>
<evidence type="ECO:0000313" key="2">
    <source>
        <dbReference type="EMBL" id="SFU73326.1"/>
    </source>
</evidence>
<dbReference type="InterPro" id="IPR001466">
    <property type="entry name" value="Beta-lactam-related"/>
</dbReference>
<reference evidence="3" key="1">
    <citation type="submission" date="2016-10" db="EMBL/GenBank/DDBJ databases">
        <authorList>
            <person name="Varghese N."/>
            <person name="Submissions S."/>
        </authorList>
    </citation>
    <scope>NUCLEOTIDE SEQUENCE [LARGE SCALE GENOMIC DNA]</scope>
    <source>
        <strain evidence="3">CGMCC 1.11014</strain>
    </source>
</reference>